<keyword evidence="1" id="KW-1133">Transmembrane helix</keyword>
<feature type="signal peptide" evidence="2">
    <location>
        <begin position="1"/>
        <end position="24"/>
    </location>
</feature>
<proteinExistence type="predicted"/>
<dbReference type="AlphaFoldDB" id="A0A1Y2EP36"/>
<accession>A0A1Y2EP36</accession>
<name>A0A1Y2EP36_9FUNG</name>
<keyword evidence="1" id="KW-0472">Membrane</keyword>
<protein>
    <recommendedName>
        <fullName evidence="5">6-cysteine protein</fullName>
    </recommendedName>
</protein>
<gene>
    <name evidence="3" type="ORF">LY90DRAFT_503209</name>
</gene>
<evidence type="ECO:0000313" key="3">
    <source>
        <dbReference type="EMBL" id="ORY73350.1"/>
    </source>
</evidence>
<feature type="transmembrane region" description="Helical" evidence="1">
    <location>
        <begin position="481"/>
        <end position="499"/>
    </location>
</feature>
<evidence type="ECO:0008006" key="5">
    <source>
        <dbReference type="Google" id="ProtNLM"/>
    </source>
</evidence>
<sequence length="500" mass="56716">MLGIKPLNILGLLLIGYWMYFANAECNVTLNEDKCVVEDCNDYTGFHINNNNGESTLVSIGSNNSCTVEKFVLKDMKAGVFFYYKNKDTNEFSVVESNDIINKLENDPDNTIVIICTDLHNCGIVDDGFVYDGKNYFDLWNDPEDEKIVPHKVTNIEEMDPRKCTPYELFKDTKDKKKVKFCLSPGKGVTFSDSSSNVLVDIKDKYSNEIINYEVVYVSPNAIVSNVVYTGIMDGYSCKDSICDLDKCSITINSGTCEAKHCDDEYTNYHIIDNNDEETLVNVQDNDCIVEKLNLKDMKAGVYFYNKDSNSKEFTTVEASKIVETLERDPSNTIVIICDDNHICGVVDDGFVYDDKDYYDLWNDPEDPTIVAHKVIEIKELDPKDCIPYELFKDKSNSNKVKFCLASENSVEFSNANSNYLVEVRYEDDEKITNYEVVYVTSNAIVSNVIFSDIIDGYHCEQGICGATASKNESDEGISRFLINNTLLIFINILLFFILM</sequence>
<keyword evidence="2" id="KW-0732">Signal</keyword>
<organism evidence="3 4">
    <name type="scientific">Neocallimastix californiae</name>
    <dbReference type="NCBI Taxonomy" id="1754190"/>
    <lineage>
        <taxon>Eukaryota</taxon>
        <taxon>Fungi</taxon>
        <taxon>Fungi incertae sedis</taxon>
        <taxon>Chytridiomycota</taxon>
        <taxon>Chytridiomycota incertae sedis</taxon>
        <taxon>Neocallimastigomycetes</taxon>
        <taxon>Neocallimastigales</taxon>
        <taxon>Neocallimastigaceae</taxon>
        <taxon>Neocallimastix</taxon>
    </lineage>
</organism>
<evidence type="ECO:0000256" key="2">
    <source>
        <dbReference type="SAM" id="SignalP"/>
    </source>
</evidence>
<comment type="caution">
    <text evidence="3">The sequence shown here is derived from an EMBL/GenBank/DDBJ whole genome shotgun (WGS) entry which is preliminary data.</text>
</comment>
<reference evidence="3 4" key="1">
    <citation type="submission" date="2016-08" db="EMBL/GenBank/DDBJ databases">
        <title>A Parts List for Fungal Cellulosomes Revealed by Comparative Genomics.</title>
        <authorList>
            <consortium name="DOE Joint Genome Institute"/>
            <person name="Haitjema C.H."/>
            <person name="Gilmore S.P."/>
            <person name="Henske J.K."/>
            <person name="Solomon K.V."/>
            <person name="De Groot R."/>
            <person name="Kuo A."/>
            <person name="Mondo S.J."/>
            <person name="Salamov A.A."/>
            <person name="Labutti K."/>
            <person name="Zhao Z."/>
            <person name="Chiniquy J."/>
            <person name="Barry K."/>
            <person name="Brewer H.M."/>
            <person name="Purvine S.O."/>
            <person name="Wright A.T."/>
            <person name="Boxma B."/>
            <person name="Van Alen T."/>
            <person name="Hackstein J.H."/>
            <person name="Baker S.E."/>
            <person name="Grigoriev I.V."/>
            <person name="O'Malley M.A."/>
        </authorList>
    </citation>
    <scope>NUCLEOTIDE SEQUENCE [LARGE SCALE GENOMIC DNA]</scope>
    <source>
        <strain evidence="3 4">G1</strain>
    </source>
</reference>
<dbReference type="Proteomes" id="UP000193920">
    <property type="component" value="Unassembled WGS sequence"/>
</dbReference>
<keyword evidence="1" id="KW-0812">Transmembrane</keyword>
<evidence type="ECO:0000313" key="4">
    <source>
        <dbReference type="Proteomes" id="UP000193920"/>
    </source>
</evidence>
<keyword evidence="4" id="KW-1185">Reference proteome</keyword>
<feature type="chain" id="PRO_5012192327" description="6-cysteine protein" evidence="2">
    <location>
        <begin position="25"/>
        <end position="500"/>
    </location>
</feature>
<evidence type="ECO:0000256" key="1">
    <source>
        <dbReference type="SAM" id="Phobius"/>
    </source>
</evidence>
<dbReference type="EMBL" id="MCOG01000034">
    <property type="protein sequence ID" value="ORY73350.1"/>
    <property type="molecule type" value="Genomic_DNA"/>
</dbReference>